<feature type="transmembrane region" description="Helical" evidence="1">
    <location>
        <begin position="7"/>
        <end position="29"/>
    </location>
</feature>
<dbReference type="EMBL" id="CVRL01000041">
    <property type="protein sequence ID" value="CRL12428.1"/>
    <property type="molecule type" value="Genomic_DNA"/>
</dbReference>
<name>A0A0H5D6U6_9RHOB</name>
<dbReference type="Pfam" id="PF06835">
    <property type="entry name" value="LptC"/>
    <property type="match status" value="1"/>
</dbReference>
<sequence>MDGYSRLVAYLKVLLPLTALALMSTVFLLSRGVETDAVIPFAQKDLKDRTSGQQITAPFFSGTTTQGDEIMVTAQSARPGGANGPATAIDLQAEIRMAEGGTIHVSSDIGELRPEKEIASFRGDVEILSSDGLRVTTQELNAALNGVKADSPGPVEARGPIGTLTAGAMEIDTKTENGPVHMVFNKGVKLLYDPQQSER</sequence>
<dbReference type="RefSeq" id="WP_008562394.1">
    <property type="nucleotide sequence ID" value="NZ_BSKQ01000001.1"/>
</dbReference>
<dbReference type="Proteomes" id="UP000043764">
    <property type="component" value="Unassembled WGS sequence"/>
</dbReference>
<organism evidence="2 3">
    <name type="scientific">Phaeobacter italicus</name>
    <dbReference type="NCBI Taxonomy" id="481446"/>
    <lineage>
        <taxon>Bacteria</taxon>
        <taxon>Pseudomonadati</taxon>
        <taxon>Pseudomonadota</taxon>
        <taxon>Alphaproteobacteria</taxon>
        <taxon>Rhodobacterales</taxon>
        <taxon>Roseobacteraceae</taxon>
        <taxon>Phaeobacter</taxon>
    </lineage>
</organism>
<dbReference type="OrthoDB" id="7871110at2"/>
<dbReference type="STRING" id="481446.NIT7645_02801"/>
<accession>A0A0H5D6U6</accession>
<evidence type="ECO:0000256" key="1">
    <source>
        <dbReference type="SAM" id="Phobius"/>
    </source>
</evidence>
<gene>
    <name evidence="2" type="ORF">NIT7321_03302</name>
</gene>
<proteinExistence type="predicted"/>
<reference evidence="2 3" key="1">
    <citation type="submission" date="2015-05" db="EMBL/GenBank/DDBJ databases">
        <authorList>
            <person name="Rodrigo-Torres Lidia"/>
            <person name="Arahal R.David."/>
        </authorList>
    </citation>
    <scope>NUCLEOTIDE SEQUENCE [LARGE SCALE GENOMIC DNA]</scope>
    <source>
        <strain evidence="2 3">CECT 7321</strain>
    </source>
</reference>
<dbReference type="Gene3D" id="2.60.450.10">
    <property type="entry name" value="Lipopolysaccharide (LPS) transport protein A like domain"/>
    <property type="match status" value="1"/>
</dbReference>
<evidence type="ECO:0000313" key="2">
    <source>
        <dbReference type="EMBL" id="CRL12428.1"/>
    </source>
</evidence>
<dbReference type="InterPro" id="IPR010664">
    <property type="entry name" value="LipoPS_assembly_LptC-rel"/>
</dbReference>
<dbReference type="AlphaFoldDB" id="A0A0H5D6U6"/>
<evidence type="ECO:0000313" key="3">
    <source>
        <dbReference type="Proteomes" id="UP000043764"/>
    </source>
</evidence>
<keyword evidence="1" id="KW-0472">Membrane</keyword>
<protein>
    <submittedName>
        <fullName evidence="2">Lipopolysaccharide-assembly, LptC-related</fullName>
    </submittedName>
</protein>
<keyword evidence="3" id="KW-1185">Reference proteome</keyword>
<keyword evidence="1" id="KW-0812">Transmembrane</keyword>
<dbReference type="GeneID" id="78398818"/>
<keyword evidence="1" id="KW-1133">Transmembrane helix</keyword>